<protein>
    <recommendedName>
        <fullName evidence="2">Neprosin PEP catalytic domain-containing protein</fullName>
    </recommendedName>
</protein>
<evidence type="ECO:0000313" key="4">
    <source>
        <dbReference type="Proteomes" id="UP000032141"/>
    </source>
</evidence>
<dbReference type="STRING" id="109376.A0A0D3AXP7"/>
<dbReference type="OMA" id="GYNTEVQ"/>
<organism evidence="3 4">
    <name type="scientific">Brassica oleracea var. oleracea</name>
    <dbReference type="NCBI Taxonomy" id="109376"/>
    <lineage>
        <taxon>Eukaryota</taxon>
        <taxon>Viridiplantae</taxon>
        <taxon>Streptophyta</taxon>
        <taxon>Embryophyta</taxon>
        <taxon>Tracheophyta</taxon>
        <taxon>Spermatophyta</taxon>
        <taxon>Magnoliopsida</taxon>
        <taxon>eudicotyledons</taxon>
        <taxon>Gunneridae</taxon>
        <taxon>Pentapetalae</taxon>
        <taxon>rosids</taxon>
        <taxon>malvids</taxon>
        <taxon>Brassicales</taxon>
        <taxon>Brassicaceae</taxon>
        <taxon>Brassiceae</taxon>
        <taxon>Brassica</taxon>
    </lineage>
</organism>
<dbReference type="AlphaFoldDB" id="A0A0D3AXP7"/>
<dbReference type="Gramene" id="Bo2g158810.1">
    <property type="protein sequence ID" value="Bo2g158810.1"/>
    <property type="gene ID" value="Bo2g158810"/>
</dbReference>
<dbReference type="InterPro" id="IPR004314">
    <property type="entry name" value="Neprosin"/>
</dbReference>
<proteinExistence type="predicted"/>
<feature type="domain" description="Neprosin PEP catalytic" evidence="2">
    <location>
        <begin position="34"/>
        <end position="271"/>
    </location>
</feature>
<dbReference type="EnsemblPlants" id="Bo2g158810.1">
    <property type="protein sequence ID" value="Bo2g158810.1"/>
    <property type="gene ID" value="Bo2g158810"/>
</dbReference>
<keyword evidence="4" id="KW-1185">Reference proteome</keyword>
<dbReference type="HOGENOM" id="CLU_030538_1_0_1"/>
<evidence type="ECO:0000313" key="3">
    <source>
        <dbReference type="EnsemblPlants" id="Bo2g158810.1"/>
    </source>
</evidence>
<dbReference type="Proteomes" id="UP000032141">
    <property type="component" value="Chromosome C2"/>
</dbReference>
<reference evidence="3 4" key="1">
    <citation type="journal article" date="2014" name="Genome Biol.">
        <title>Transcriptome and methylome profiling reveals relics of genome dominance in the mesopolyploid Brassica oleracea.</title>
        <authorList>
            <person name="Parkin I.A."/>
            <person name="Koh C."/>
            <person name="Tang H."/>
            <person name="Robinson S.J."/>
            <person name="Kagale S."/>
            <person name="Clarke W.E."/>
            <person name="Town C.D."/>
            <person name="Nixon J."/>
            <person name="Krishnakumar V."/>
            <person name="Bidwell S.L."/>
            <person name="Denoeud F."/>
            <person name="Belcram H."/>
            <person name="Links M.G."/>
            <person name="Just J."/>
            <person name="Clarke C."/>
            <person name="Bender T."/>
            <person name="Huebert T."/>
            <person name="Mason A.S."/>
            <person name="Pires J.C."/>
            <person name="Barker G."/>
            <person name="Moore J."/>
            <person name="Walley P.G."/>
            <person name="Manoli S."/>
            <person name="Batley J."/>
            <person name="Edwards D."/>
            <person name="Nelson M.N."/>
            <person name="Wang X."/>
            <person name="Paterson A.H."/>
            <person name="King G."/>
            <person name="Bancroft I."/>
            <person name="Chalhoub B."/>
            <person name="Sharpe A.G."/>
        </authorList>
    </citation>
    <scope>NUCLEOTIDE SEQUENCE</scope>
    <source>
        <strain evidence="3 4">cv. TO1000</strain>
    </source>
</reference>
<dbReference type="PROSITE" id="PS52045">
    <property type="entry name" value="NEPROSIN_PEP_CD"/>
    <property type="match status" value="1"/>
</dbReference>
<reference evidence="3" key="2">
    <citation type="submission" date="2015-03" db="UniProtKB">
        <authorList>
            <consortium name="EnsemblPlants"/>
        </authorList>
    </citation>
    <scope>IDENTIFICATION</scope>
</reference>
<dbReference type="Pfam" id="PF03080">
    <property type="entry name" value="Neprosin"/>
    <property type="match status" value="1"/>
</dbReference>
<sequence>MSTILRMSLVMNLLSLLLSTVIAHSNQRTVPLRSFKMKPSVSRLELKMQTGKNETSNKKKIGCPNGTVPILRNTKEFFTNSQIFAENHFLPLSADSPGTHINPSLYGDQRVWTFGFWKGKDGKGCYNTACSGFVQVSKKIPIVEPSVLKPGVPRWLRYSIHQDKNTGNWWITQLMKYAPNEDIGYWPKELFNLLDNGANMVGAGGVVQASPSGSSPPMGNGILPNVGPQDSGVFTNIKVLNSNYQQRKMDSFPIESLVDSVKCYHYKKTHA</sequence>
<dbReference type="PANTHER" id="PTHR31589:SF60">
    <property type="entry name" value="NEPROSIN DOMAIN-CONTAINING PROTEIN-RELATED"/>
    <property type="match status" value="1"/>
</dbReference>
<feature type="signal peptide" evidence="1">
    <location>
        <begin position="1"/>
        <end position="23"/>
    </location>
</feature>
<feature type="chain" id="PRO_5002257983" description="Neprosin PEP catalytic domain-containing protein" evidence="1">
    <location>
        <begin position="24"/>
        <end position="271"/>
    </location>
</feature>
<keyword evidence="1" id="KW-0732">Signal</keyword>
<dbReference type="PANTHER" id="PTHR31589">
    <property type="entry name" value="PROTEIN, PUTATIVE (DUF239)-RELATED-RELATED"/>
    <property type="match status" value="1"/>
</dbReference>
<accession>A0A0D3AXP7</accession>
<evidence type="ECO:0000256" key="1">
    <source>
        <dbReference type="SAM" id="SignalP"/>
    </source>
</evidence>
<evidence type="ECO:0000259" key="2">
    <source>
        <dbReference type="PROSITE" id="PS52045"/>
    </source>
</evidence>
<dbReference type="InterPro" id="IPR053168">
    <property type="entry name" value="Glutamic_endopeptidase"/>
</dbReference>
<name>A0A0D3AXP7_BRAOL</name>